<dbReference type="Gene3D" id="3.40.50.300">
    <property type="entry name" value="P-loop containing nucleotide triphosphate hydrolases"/>
    <property type="match status" value="1"/>
</dbReference>
<dbReference type="InterPro" id="IPR027417">
    <property type="entry name" value="P-loop_NTPase"/>
</dbReference>
<dbReference type="Proteomes" id="UP000239863">
    <property type="component" value="Unassembled WGS sequence"/>
</dbReference>
<dbReference type="GO" id="GO:0005524">
    <property type="term" value="F:ATP binding"/>
    <property type="evidence" value="ECO:0007669"/>
    <property type="project" value="UniProtKB-KW"/>
</dbReference>
<evidence type="ECO:0000256" key="3">
    <source>
        <dbReference type="ARBA" id="ARBA00022741"/>
    </source>
</evidence>
<dbReference type="InterPro" id="IPR003439">
    <property type="entry name" value="ABC_transporter-like_ATP-bd"/>
</dbReference>
<gene>
    <name evidence="6" type="ORF">BD821_11241</name>
</gene>
<sequence length="223" mass="24763">MIIIKDLCFSYEGAKPYILDHVNLTIPTGSYFSIVGENGSAKSTLIKLVLGLLKPIKGDIKVNTSNIAYVPQKLDSFNSEFPITVHELLSNHKKVCKINDAKAIDKSLEIVSMTAYKNKLIGSLSGGQQQKIFIARALMGSPKLIILDEPSTGIDFQSQKEIYAIIKSLNTENNITVISVEHNLDAVLKNSTHIYELNSDTGNGILYNAKEYRDKILNVYNER</sequence>
<dbReference type="RefSeq" id="WP_104410201.1">
    <property type="nucleotide sequence ID" value="NZ_PTIS01000012.1"/>
</dbReference>
<dbReference type="AlphaFoldDB" id="A0A2S6FWD5"/>
<evidence type="ECO:0000313" key="7">
    <source>
        <dbReference type="Proteomes" id="UP000239863"/>
    </source>
</evidence>
<dbReference type="SMART" id="SM00382">
    <property type="entry name" value="AAA"/>
    <property type="match status" value="1"/>
</dbReference>
<evidence type="ECO:0000259" key="5">
    <source>
        <dbReference type="PROSITE" id="PS50893"/>
    </source>
</evidence>
<dbReference type="InterPro" id="IPR003593">
    <property type="entry name" value="AAA+_ATPase"/>
</dbReference>
<comment type="similarity">
    <text evidence="1">Belongs to the ABC transporter superfamily.</text>
</comment>
<dbReference type="EMBL" id="PTIS01000012">
    <property type="protein sequence ID" value="PPK47900.1"/>
    <property type="molecule type" value="Genomic_DNA"/>
</dbReference>
<proteinExistence type="inferred from homology"/>
<evidence type="ECO:0000256" key="2">
    <source>
        <dbReference type="ARBA" id="ARBA00022448"/>
    </source>
</evidence>
<dbReference type="PANTHER" id="PTHR42734:SF17">
    <property type="entry name" value="METAL TRANSPORT SYSTEM ATP-BINDING PROTEIN TM_0124-RELATED"/>
    <property type="match status" value="1"/>
</dbReference>
<name>A0A2S6FWD5_9CLOT</name>
<evidence type="ECO:0000256" key="1">
    <source>
        <dbReference type="ARBA" id="ARBA00005417"/>
    </source>
</evidence>
<dbReference type="Pfam" id="PF00005">
    <property type="entry name" value="ABC_tran"/>
    <property type="match status" value="1"/>
</dbReference>
<dbReference type="PANTHER" id="PTHR42734">
    <property type="entry name" value="METAL TRANSPORT SYSTEM ATP-BINDING PROTEIN TM_0124-RELATED"/>
    <property type="match status" value="1"/>
</dbReference>
<feature type="domain" description="ABC transporter" evidence="5">
    <location>
        <begin position="2"/>
        <end position="220"/>
    </location>
</feature>
<dbReference type="OrthoDB" id="9806726at2"/>
<keyword evidence="2" id="KW-0813">Transport</keyword>
<dbReference type="PROSITE" id="PS50893">
    <property type="entry name" value="ABC_TRANSPORTER_2"/>
    <property type="match status" value="1"/>
</dbReference>
<dbReference type="InterPro" id="IPR050153">
    <property type="entry name" value="Metal_Ion_Import_ABC"/>
</dbReference>
<keyword evidence="3" id="KW-0547">Nucleotide-binding</keyword>
<comment type="caution">
    <text evidence="6">The sequence shown here is derived from an EMBL/GenBank/DDBJ whole genome shotgun (WGS) entry which is preliminary data.</text>
</comment>
<accession>A0A2S6FWD5</accession>
<dbReference type="PROSITE" id="PS00211">
    <property type="entry name" value="ABC_TRANSPORTER_1"/>
    <property type="match status" value="1"/>
</dbReference>
<reference evidence="6 7" key="1">
    <citation type="submission" date="2018-02" db="EMBL/GenBank/DDBJ databases">
        <title>Genomic Encyclopedia of Archaeal and Bacterial Type Strains, Phase II (KMG-II): from individual species to whole genera.</title>
        <authorList>
            <person name="Goeker M."/>
        </authorList>
    </citation>
    <scope>NUCLEOTIDE SEQUENCE [LARGE SCALE GENOMIC DNA]</scope>
    <source>
        <strain evidence="6 7">DSM 15099</strain>
    </source>
</reference>
<dbReference type="InterPro" id="IPR017871">
    <property type="entry name" value="ABC_transporter-like_CS"/>
</dbReference>
<dbReference type="GO" id="GO:0016887">
    <property type="term" value="F:ATP hydrolysis activity"/>
    <property type="evidence" value="ECO:0007669"/>
    <property type="project" value="InterPro"/>
</dbReference>
<keyword evidence="4 6" id="KW-0067">ATP-binding</keyword>
<dbReference type="SUPFAM" id="SSF52540">
    <property type="entry name" value="P-loop containing nucleoside triphosphate hydrolases"/>
    <property type="match status" value="1"/>
</dbReference>
<dbReference type="STRING" id="37659.GCA_000703125_00275"/>
<evidence type="ECO:0000313" key="6">
    <source>
        <dbReference type="EMBL" id="PPK47900.1"/>
    </source>
</evidence>
<protein>
    <submittedName>
        <fullName evidence="6">Zinc transport system ATP-binding protein</fullName>
    </submittedName>
</protein>
<organism evidence="6 7">
    <name type="scientific">Clostridium algidicarnis DSM 15099</name>
    <dbReference type="NCBI Taxonomy" id="1121295"/>
    <lineage>
        <taxon>Bacteria</taxon>
        <taxon>Bacillati</taxon>
        <taxon>Bacillota</taxon>
        <taxon>Clostridia</taxon>
        <taxon>Eubacteriales</taxon>
        <taxon>Clostridiaceae</taxon>
        <taxon>Clostridium</taxon>
    </lineage>
</organism>
<evidence type="ECO:0000256" key="4">
    <source>
        <dbReference type="ARBA" id="ARBA00022840"/>
    </source>
</evidence>